<dbReference type="EMBL" id="BAAAQX010000006">
    <property type="protein sequence ID" value="GAA2207623.1"/>
    <property type="molecule type" value="Genomic_DNA"/>
</dbReference>
<comment type="caution">
    <text evidence="7">The sequence shown here is derived from an EMBL/GenBank/DDBJ whole genome shotgun (WGS) entry which is preliminary data.</text>
</comment>
<dbReference type="PROSITE" id="PS00108">
    <property type="entry name" value="PROTEIN_KINASE_ST"/>
    <property type="match status" value="1"/>
</dbReference>
<evidence type="ECO:0000256" key="3">
    <source>
        <dbReference type="ARBA" id="ARBA00022777"/>
    </source>
</evidence>
<evidence type="ECO:0000313" key="7">
    <source>
        <dbReference type="EMBL" id="GAA2207623.1"/>
    </source>
</evidence>
<gene>
    <name evidence="7" type="ORF">GCM10009850_030810</name>
</gene>
<protein>
    <recommendedName>
        <fullName evidence="6">Protein kinase domain-containing protein</fullName>
    </recommendedName>
</protein>
<evidence type="ECO:0000256" key="2">
    <source>
        <dbReference type="ARBA" id="ARBA00022741"/>
    </source>
</evidence>
<dbReference type="PROSITE" id="PS50011">
    <property type="entry name" value="PROTEIN_KINASE_DOM"/>
    <property type="match status" value="1"/>
</dbReference>
<dbReference type="PANTHER" id="PTHR43289:SF34">
    <property type="entry name" value="SERINE_THREONINE-PROTEIN KINASE YBDM-RELATED"/>
    <property type="match status" value="1"/>
</dbReference>
<dbReference type="InterPro" id="IPR008271">
    <property type="entry name" value="Ser/Thr_kinase_AS"/>
</dbReference>
<keyword evidence="8" id="KW-1185">Reference proteome</keyword>
<name>A0ABN3CE09_9ACTN</name>
<evidence type="ECO:0000256" key="5">
    <source>
        <dbReference type="SAM" id="MobiDB-lite"/>
    </source>
</evidence>
<dbReference type="Pfam" id="PF00069">
    <property type="entry name" value="Pkinase"/>
    <property type="match status" value="1"/>
</dbReference>
<dbReference type="PANTHER" id="PTHR43289">
    <property type="entry name" value="MITOGEN-ACTIVATED PROTEIN KINASE KINASE KINASE 20-RELATED"/>
    <property type="match status" value="1"/>
</dbReference>
<keyword evidence="3" id="KW-0418">Kinase</keyword>
<evidence type="ECO:0000313" key="8">
    <source>
        <dbReference type="Proteomes" id="UP001499843"/>
    </source>
</evidence>
<reference evidence="7 8" key="1">
    <citation type="journal article" date="2019" name="Int. J. Syst. Evol. Microbiol.">
        <title>The Global Catalogue of Microorganisms (GCM) 10K type strain sequencing project: providing services to taxonomists for standard genome sequencing and annotation.</title>
        <authorList>
            <consortium name="The Broad Institute Genomics Platform"/>
            <consortium name="The Broad Institute Genome Sequencing Center for Infectious Disease"/>
            <person name="Wu L."/>
            <person name="Ma J."/>
        </authorList>
    </citation>
    <scope>NUCLEOTIDE SEQUENCE [LARGE SCALE GENOMIC DNA]</scope>
    <source>
        <strain evidence="7 8">JCM 16114</strain>
    </source>
</reference>
<feature type="region of interest" description="Disordered" evidence="5">
    <location>
        <begin position="275"/>
        <end position="327"/>
    </location>
</feature>
<dbReference type="InterPro" id="IPR001680">
    <property type="entry name" value="WD40_rpt"/>
</dbReference>
<evidence type="ECO:0000256" key="1">
    <source>
        <dbReference type="ARBA" id="ARBA00022679"/>
    </source>
</evidence>
<dbReference type="Gene3D" id="1.10.510.10">
    <property type="entry name" value="Transferase(Phosphotransferase) domain 1"/>
    <property type="match status" value="1"/>
</dbReference>
<dbReference type="InterPro" id="IPR036322">
    <property type="entry name" value="WD40_repeat_dom_sf"/>
</dbReference>
<dbReference type="SUPFAM" id="SSF56112">
    <property type="entry name" value="Protein kinase-like (PK-like)"/>
    <property type="match status" value="1"/>
</dbReference>
<dbReference type="SUPFAM" id="SSF50978">
    <property type="entry name" value="WD40 repeat-like"/>
    <property type="match status" value="1"/>
</dbReference>
<dbReference type="Proteomes" id="UP001499843">
    <property type="component" value="Unassembled WGS sequence"/>
</dbReference>
<dbReference type="InterPro" id="IPR015943">
    <property type="entry name" value="WD40/YVTN_repeat-like_dom_sf"/>
</dbReference>
<evidence type="ECO:0000256" key="4">
    <source>
        <dbReference type="ARBA" id="ARBA00022840"/>
    </source>
</evidence>
<dbReference type="Gene3D" id="2.130.10.10">
    <property type="entry name" value="YVTN repeat-like/Quinoprotein amine dehydrogenase"/>
    <property type="match status" value="2"/>
</dbReference>
<dbReference type="CDD" id="cd14014">
    <property type="entry name" value="STKc_PknB_like"/>
    <property type="match status" value="1"/>
</dbReference>
<evidence type="ECO:0000259" key="6">
    <source>
        <dbReference type="PROSITE" id="PS50011"/>
    </source>
</evidence>
<organism evidence="7 8">
    <name type="scientific">Nonomuraea monospora</name>
    <dbReference type="NCBI Taxonomy" id="568818"/>
    <lineage>
        <taxon>Bacteria</taxon>
        <taxon>Bacillati</taxon>
        <taxon>Actinomycetota</taxon>
        <taxon>Actinomycetes</taxon>
        <taxon>Streptosporangiales</taxon>
        <taxon>Streptosporangiaceae</taxon>
        <taxon>Nonomuraea</taxon>
    </lineage>
</organism>
<accession>A0ABN3CE09</accession>
<feature type="region of interest" description="Disordered" evidence="5">
    <location>
        <begin position="355"/>
        <end position="413"/>
    </location>
</feature>
<dbReference type="InterPro" id="IPR011009">
    <property type="entry name" value="Kinase-like_dom_sf"/>
</dbReference>
<dbReference type="Gene3D" id="3.30.200.20">
    <property type="entry name" value="Phosphorylase Kinase, domain 1"/>
    <property type="match status" value="1"/>
</dbReference>
<keyword evidence="4" id="KW-0067">ATP-binding</keyword>
<dbReference type="SMART" id="SM00320">
    <property type="entry name" value="WD40"/>
    <property type="match status" value="4"/>
</dbReference>
<dbReference type="RefSeq" id="WP_344474987.1">
    <property type="nucleotide sequence ID" value="NZ_BAAAQX010000006.1"/>
</dbReference>
<sequence length="708" mass="72612">MPGIRPLRPSDPERVGRWRLVGVLGSGGQGTVYKAVGDDGREVAVKLLHSHLSGDGAITRGFLREAEAARRVAAFCTAAVLDVGTADEQPYLVSEYVAGETLQQVVRSAGPRAGGALDRLAISTLTALAAIHQAGIVHRDFKPGNVLMGPDGPIVIDFGIAKALDATTMTSGVVGTPTYMSPEQFGGARVGPASDVFSWAGTMVFAATGRPPFAGDTVPAVLHAVLNGAPDLGGVPERLVGVLRDCFAKDPAVRPLPLDVMRRLTSGPGAVMLGQGGVPWSGPTAGQLSGGAPASQGRVHPGAAGPVPPHRAGHGEAETSPGGRGRRVSRRAVFSAGAAALTTAAVSAFVVLRPGDETPRQNQDPVRNQPASPSPSPTPTPTAAEPLGTPIGEPLALPSSAGTPAETAANGPGVACGTANGSVLTWDVTTTTIDEAGDGGAATAAIAYGKHDGKPVIASGHSDGGMRLWSQSGERLGSHKAGDPIVAVTITGDRVVAVSQKYDGLRDLYGTVRLWDVTTGKQLGPTIKDHFQGIRGLAFGRLDGVDVLVTGDGSNRVRVRRLTTGAVLRTYKTEEVGGIERLACGELGGAPVLVSTHLDATLRVYDLATGKRRKKWKFSDRSPDDRGTAALVPGTVGGVPVAVVAHAPQGEDAFVAVWSLEDGEIVGEFGHGEDGGIRSLALAERAGRPVVVTAGGDRRLRLWSLGPS</sequence>
<proteinExistence type="predicted"/>
<feature type="domain" description="Protein kinase" evidence="6">
    <location>
        <begin position="18"/>
        <end position="273"/>
    </location>
</feature>
<keyword evidence="1" id="KW-0808">Transferase</keyword>
<keyword evidence="2" id="KW-0547">Nucleotide-binding</keyword>
<dbReference type="InterPro" id="IPR000719">
    <property type="entry name" value="Prot_kinase_dom"/>
</dbReference>